<dbReference type="OrthoDB" id="8443503at2"/>
<evidence type="ECO:0000313" key="2">
    <source>
        <dbReference type="EMBL" id="SEG89526.1"/>
    </source>
</evidence>
<protein>
    <submittedName>
        <fullName evidence="2">Integrating conjugative element membrane protein, PFL_4697 family</fullName>
    </submittedName>
</protein>
<dbReference type="RefSeq" id="WP_160115600.1">
    <property type="nucleotide sequence ID" value="NZ_FNVQ01000013.1"/>
</dbReference>
<keyword evidence="1" id="KW-0472">Membrane</keyword>
<evidence type="ECO:0000313" key="3">
    <source>
        <dbReference type="Proteomes" id="UP000236745"/>
    </source>
</evidence>
<dbReference type="AlphaFoldDB" id="A0A1H6DXR2"/>
<proteinExistence type="predicted"/>
<organism evidence="2 3">
    <name type="scientific">Marinobacterium lutimaris</name>
    <dbReference type="NCBI Taxonomy" id="568106"/>
    <lineage>
        <taxon>Bacteria</taxon>
        <taxon>Pseudomonadati</taxon>
        <taxon>Pseudomonadota</taxon>
        <taxon>Gammaproteobacteria</taxon>
        <taxon>Oceanospirillales</taxon>
        <taxon>Oceanospirillaceae</taxon>
        <taxon>Marinobacterium</taxon>
    </lineage>
</organism>
<keyword evidence="1" id="KW-0812">Transmembrane</keyword>
<dbReference type="Proteomes" id="UP000236745">
    <property type="component" value="Unassembled WGS sequence"/>
</dbReference>
<feature type="transmembrane region" description="Helical" evidence="1">
    <location>
        <begin position="223"/>
        <end position="241"/>
    </location>
</feature>
<feature type="transmembrane region" description="Helical" evidence="1">
    <location>
        <begin position="152"/>
        <end position="174"/>
    </location>
</feature>
<keyword evidence="1" id="KW-1133">Transmembrane helix</keyword>
<dbReference type="NCBIfam" id="TIGR03747">
    <property type="entry name" value="conj_TIGR03747"/>
    <property type="match status" value="1"/>
</dbReference>
<sequence length="249" mass="28192">MSSASETQSSAGRHPSDKRGIIPNLFGLVSRIFGVLFFSAFMSIIVEWVGMTWWFADDYSGYSHAQMMLQQELTYLNTSAREGTMDTYAAVKANHYVESVIDFAFFQSGVMSWLHSTHVTEPGDNQLVLYFKQIQSVIYDYLVAMAYTLMTFIVRVTILTLSLPVFFIFGFVALADGLMKRDLRRFTGGHESSFVYHIAKGFSTPMLVLGWIVYLAMPISIHPNYIITPFAALFAFAIFIASSKFKKYL</sequence>
<evidence type="ECO:0000256" key="1">
    <source>
        <dbReference type="SAM" id="Phobius"/>
    </source>
</evidence>
<name>A0A1H6DXR2_9GAMM</name>
<dbReference type="Pfam" id="PF14348">
    <property type="entry name" value="DtrJ-like"/>
    <property type="match status" value="1"/>
</dbReference>
<dbReference type="InterPro" id="IPR022266">
    <property type="entry name" value="DtrJ-like"/>
</dbReference>
<feature type="transmembrane region" description="Helical" evidence="1">
    <location>
        <begin position="194"/>
        <end position="217"/>
    </location>
</feature>
<gene>
    <name evidence="2" type="ORF">SAMN05444390_1131</name>
</gene>
<dbReference type="EMBL" id="FNVQ01000013">
    <property type="protein sequence ID" value="SEG89526.1"/>
    <property type="molecule type" value="Genomic_DNA"/>
</dbReference>
<keyword evidence="3" id="KW-1185">Reference proteome</keyword>
<accession>A0A1H6DXR2</accession>
<feature type="transmembrane region" description="Helical" evidence="1">
    <location>
        <begin position="21"/>
        <end position="46"/>
    </location>
</feature>
<reference evidence="2 3" key="1">
    <citation type="submission" date="2016-10" db="EMBL/GenBank/DDBJ databases">
        <authorList>
            <person name="de Groot N.N."/>
        </authorList>
    </citation>
    <scope>NUCLEOTIDE SEQUENCE [LARGE SCALE GENOMIC DNA]</scope>
    <source>
        <strain evidence="2 3">DSM 22012</strain>
    </source>
</reference>